<evidence type="ECO:0000313" key="1">
    <source>
        <dbReference type="EMBL" id="GGK70990.1"/>
    </source>
</evidence>
<accession>A0A917VFX5</accession>
<comment type="caution">
    <text evidence="1">The sequence shown here is derived from an EMBL/GenBank/DDBJ whole genome shotgun (WGS) entry which is preliminary data.</text>
</comment>
<gene>
    <name evidence="1" type="ORF">GCM10007964_12190</name>
</gene>
<dbReference type="RefSeq" id="WP_189161943.1">
    <property type="nucleotide sequence ID" value="NZ_BMNT01000005.1"/>
</dbReference>
<proteinExistence type="predicted"/>
<protein>
    <submittedName>
        <fullName evidence="1">Uncharacterized protein</fullName>
    </submittedName>
</protein>
<keyword evidence="2" id="KW-1185">Reference proteome</keyword>
<reference evidence="1" key="1">
    <citation type="journal article" date="2014" name="Int. J. Syst. Evol. Microbiol.">
        <title>Complete genome sequence of Corynebacterium casei LMG S-19264T (=DSM 44701T), isolated from a smear-ripened cheese.</title>
        <authorList>
            <consortium name="US DOE Joint Genome Institute (JGI-PGF)"/>
            <person name="Walter F."/>
            <person name="Albersmeier A."/>
            <person name="Kalinowski J."/>
            <person name="Ruckert C."/>
        </authorList>
    </citation>
    <scope>NUCLEOTIDE SEQUENCE</scope>
    <source>
        <strain evidence="1">JCM 13064</strain>
    </source>
</reference>
<dbReference type="EMBL" id="BMNT01000005">
    <property type="protein sequence ID" value="GGK70990.1"/>
    <property type="molecule type" value="Genomic_DNA"/>
</dbReference>
<dbReference type="Proteomes" id="UP000645217">
    <property type="component" value="Unassembled WGS sequence"/>
</dbReference>
<evidence type="ECO:0000313" key="2">
    <source>
        <dbReference type="Proteomes" id="UP000645217"/>
    </source>
</evidence>
<dbReference type="AlphaFoldDB" id="A0A917VFX5"/>
<organism evidence="1 2">
    <name type="scientific">Sphaerisporangium melleum</name>
    <dbReference type="NCBI Taxonomy" id="321316"/>
    <lineage>
        <taxon>Bacteria</taxon>
        <taxon>Bacillati</taxon>
        <taxon>Actinomycetota</taxon>
        <taxon>Actinomycetes</taxon>
        <taxon>Streptosporangiales</taxon>
        <taxon>Streptosporangiaceae</taxon>
        <taxon>Sphaerisporangium</taxon>
    </lineage>
</organism>
<reference evidence="1" key="2">
    <citation type="submission" date="2020-09" db="EMBL/GenBank/DDBJ databases">
        <authorList>
            <person name="Sun Q."/>
            <person name="Ohkuma M."/>
        </authorList>
    </citation>
    <scope>NUCLEOTIDE SEQUENCE</scope>
    <source>
        <strain evidence="1">JCM 13064</strain>
    </source>
</reference>
<sequence>MTMTQPNERAATSLRLEGPGLGLGLDPADIETFMEATRKGLIAPETACDKGMQDNFALRTATTVPLTAPLA</sequence>
<name>A0A917VFX5_9ACTN</name>